<reference evidence="1" key="1">
    <citation type="submission" date="2024-07" db="EMBL/GenBank/DDBJ databases">
        <title>Metagenome and Metagenome-Assembled Genomes of Archaea from a hot spring from the geothermal field of Los Azufres, Mexico.</title>
        <authorList>
            <person name="Marin-Paredes R."/>
            <person name="Martinez-Romero E."/>
            <person name="Servin-Garciduenas L.E."/>
        </authorList>
    </citation>
    <scope>NUCLEOTIDE SEQUENCE</scope>
</reference>
<dbReference type="EC" id="4.1.1.50" evidence="1"/>
<keyword evidence="1" id="KW-0456">Lyase</keyword>
<dbReference type="EMBL" id="JZWT02000007">
    <property type="protein sequence ID" value="MFB6490291.1"/>
    <property type="molecule type" value="Genomic_DNA"/>
</dbReference>
<name>A0ACC6V0H5_9CREN</name>
<dbReference type="Proteomes" id="UP000033636">
    <property type="component" value="Unassembled WGS sequence"/>
</dbReference>
<gene>
    <name evidence="1" type="primary">speD</name>
    <name evidence="1" type="ORF">TU35_003430</name>
</gene>
<comment type="caution">
    <text evidence="1">The sequence shown here is derived from an EMBL/GenBank/DDBJ whole genome shotgun (WGS) entry which is preliminary data.</text>
</comment>
<evidence type="ECO:0000313" key="1">
    <source>
        <dbReference type="EMBL" id="MFB6490291.1"/>
    </source>
</evidence>
<organism evidence="1 2">
    <name type="scientific">Thermoproteus sp. AZ2</name>
    <dbReference type="NCBI Taxonomy" id="1609232"/>
    <lineage>
        <taxon>Archaea</taxon>
        <taxon>Thermoproteota</taxon>
        <taxon>Thermoprotei</taxon>
        <taxon>Thermoproteales</taxon>
        <taxon>Thermoproteaceae</taxon>
        <taxon>Thermoproteus</taxon>
    </lineage>
</organism>
<sequence length="136" mass="15398">MQTMQVRPGGAKPNTAPITGRHVYGEIYGVSEELLSDEKFLRGVVIRAAELANMHLVEVNSWRFKGGEKEGVSVIALVLESHIAIHTWPRYGYATIDVYTCGEQSDPVSAFRYIISQLKPKRYTINYSDRSYKIFL</sequence>
<accession>A0ACC6V0H5</accession>
<protein>
    <submittedName>
        <fullName evidence="1">Adenosylmethionine decarboxylase</fullName>
        <ecNumber evidence="1">4.1.1.50</ecNumber>
    </submittedName>
</protein>
<proteinExistence type="predicted"/>
<evidence type="ECO:0000313" key="2">
    <source>
        <dbReference type="Proteomes" id="UP000033636"/>
    </source>
</evidence>